<comment type="caution">
    <text evidence="1">The sequence shown here is derived from an EMBL/GenBank/DDBJ whole genome shotgun (WGS) entry which is preliminary data.</text>
</comment>
<keyword evidence="2" id="KW-1185">Reference proteome</keyword>
<proteinExistence type="predicted"/>
<gene>
    <name evidence="1" type="ORF">Glove_431g15</name>
</gene>
<sequence>MDQNKNSNNSFKIRKICDVKNPQDILKCGGIIDQWSEYYANNFEIFHGNSEFLARPENSLIINFRGNQ</sequence>
<evidence type="ECO:0000313" key="2">
    <source>
        <dbReference type="Proteomes" id="UP000266861"/>
    </source>
</evidence>
<protein>
    <submittedName>
        <fullName evidence="1">Uncharacterized protein</fullName>
    </submittedName>
</protein>
<dbReference type="AlphaFoldDB" id="A0A397GWK6"/>
<dbReference type="EMBL" id="PQFF01000381">
    <property type="protein sequence ID" value="RHZ54048.1"/>
    <property type="molecule type" value="Genomic_DNA"/>
</dbReference>
<dbReference type="Proteomes" id="UP000266861">
    <property type="component" value="Unassembled WGS sequence"/>
</dbReference>
<evidence type="ECO:0000313" key="1">
    <source>
        <dbReference type="EMBL" id="RHZ54048.1"/>
    </source>
</evidence>
<name>A0A397GWK6_9GLOM</name>
<organism evidence="1 2">
    <name type="scientific">Diversispora epigaea</name>
    <dbReference type="NCBI Taxonomy" id="1348612"/>
    <lineage>
        <taxon>Eukaryota</taxon>
        <taxon>Fungi</taxon>
        <taxon>Fungi incertae sedis</taxon>
        <taxon>Mucoromycota</taxon>
        <taxon>Glomeromycotina</taxon>
        <taxon>Glomeromycetes</taxon>
        <taxon>Diversisporales</taxon>
        <taxon>Diversisporaceae</taxon>
        <taxon>Diversispora</taxon>
    </lineage>
</organism>
<reference evidence="1 2" key="1">
    <citation type="submission" date="2018-08" db="EMBL/GenBank/DDBJ databases">
        <title>Genome and evolution of the arbuscular mycorrhizal fungus Diversispora epigaea (formerly Glomus versiforme) and its bacterial endosymbionts.</title>
        <authorList>
            <person name="Sun X."/>
            <person name="Fei Z."/>
            <person name="Harrison M."/>
        </authorList>
    </citation>
    <scope>NUCLEOTIDE SEQUENCE [LARGE SCALE GENOMIC DNA]</scope>
    <source>
        <strain evidence="1 2">IT104</strain>
    </source>
</reference>
<accession>A0A397GWK6</accession>